<dbReference type="PANTHER" id="PTHR35339:SF4">
    <property type="entry name" value="LINALOOL DEHYDRATASE_ISOMERASE DOMAIN-CONTAINING PROTEIN"/>
    <property type="match status" value="1"/>
</dbReference>
<accession>A0A5N6AB64</accession>
<gene>
    <name evidence="3" type="ORF">FH607_012130</name>
</gene>
<dbReference type="PANTHER" id="PTHR35339">
    <property type="entry name" value="LINALOOL DEHYDRATASE_ISOMERASE DOMAIN-CONTAINING PROTEIN"/>
    <property type="match status" value="1"/>
</dbReference>
<feature type="compositionally biased region" description="Basic and acidic residues" evidence="1">
    <location>
        <begin position="428"/>
        <end position="443"/>
    </location>
</feature>
<feature type="compositionally biased region" description="Basic and acidic residues" evidence="1">
    <location>
        <begin position="468"/>
        <end position="478"/>
    </location>
</feature>
<feature type="compositionally biased region" description="Low complexity" evidence="1">
    <location>
        <begin position="640"/>
        <end position="651"/>
    </location>
</feature>
<dbReference type="Pfam" id="PF10022">
    <property type="entry name" value="DUF2264"/>
    <property type="match status" value="1"/>
</dbReference>
<proteinExistence type="predicted"/>
<dbReference type="OrthoDB" id="9813465at2"/>
<dbReference type="InterPro" id="IPR016624">
    <property type="entry name" value="UCP014753"/>
</dbReference>
<feature type="domain" description="DUF2264" evidence="2">
    <location>
        <begin position="5"/>
        <end position="355"/>
    </location>
</feature>
<feature type="region of interest" description="Disordered" evidence="1">
    <location>
        <begin position="411"/>
        <end position="493"/>
    </location>
</feature>
<comment type="caution">
    <text evidence="3">The sequence shown here is derived from an EMBL/GenBank/DDBJ whole genome shotgun (WGS) entry which is preliminary data.</text>
</comment>
<reference evidence="3" key="1">
    <citation type="submission" date="2019-10" db="EMBL/GenBank/DDBJ databases">
        <title>Nonomuraea sp. nov., isolated from Phyllanthus amarus.</title>
        <authorList>
            <person name="Klykleung N."/>
            <person name="Tanasupawat S."/>
        </authorList>
    </citation>
    <scope>NUCLEOTIDE SEQUENCE [LARGE SCALE GENOMIC DNA]</scope>
    <source>
        <strain evidence="3">3MP-10</strain>
    </source>
</reference>
<evidence type="ECO:0000259" key="2">
    <source>
        <dbReference type="Pfam" id="PF10022"/>
    </source>
</evidence>
<organism evidence="3 4">
    <name type="scientific">Streptomyces mimosae</name>
    <dbReference type="NCBI Taxonomy" id="2586635"/>
    <lineage>
        <taxon>Bacteria</taxon>
        <taxon>Bacillati</taxon>
        <taxon>Actinomycetota</taxon>
        <taxon>Actinomycetes</taxon>
        <taxon>Kitasatosporales</taxon>
        <taxon>Streptomycetaceae</taxon>
        <taxon>Streptomyces</taxon>
    </lineage>
</organism>
<dbReference type="Proteomes" id="UP000314251">
    <property type="component" value="Unassembled WGS sequence"/>
</dbReference>
<dbReference type="EMBL" id="VDLY02000007">
    <property type="protein sequence ID" value="KAB8165891.1"/>
    <property type="molecule type" value="Genomic_DNA"/>
</dbReference>
<dbReference type="InterPro" id="IPR049349">
    <property type="entry name" value="DUF2264_N"/>
</dbReference>
<protein>
    <submittedName>
        <fullName evidence="3">DUF2264 domain-containing protein</fullName>
    </submittedName>
</protein>
<evidence type="ECO:0000313" key="3">
    <source>
        <dbReference type="EMBL" id="KAB8165891.1"/>
    </source>
</evidence>
<keyword evidence="4" id="KW-1185">Reference proteome</keyword>
<sequence>MTGVTRRDWERTADQLLAALRPFAVHGGAGYQLPGPASGSGPASDALEGYARTFLLAAYRAAHADDAHAEEILAPYAAGLAHGTDPHHPGAWPHPATLPQARVEAAAVAIGLHETRHRIWDRLPDPTRRAVVAWLSGVSNARVPQNNWLWFRAVVAAFLRSVGAPHSTWDISEALERTEGWYAGGGWYSDGARVPGHLSNIDHYNGWALHLFPLWYARISGEHAEPDALARHRERLRLHLADLVHLTGGDGAPLFQGRSLVYRFAAAAPFFVGALFEATPLAPGLTRRSASGILRYFLDRGALDERGLLSLGWHGRFEPLRQIYSGPASPYWASQAFTGLLLPPDHPVWTEPEQRLPVERGDFVRVIAAPGWLASGTVADGVVRVVNHGTDHTPPDRPARDDPCYARLAYATHTGPDLGPPLDLSGDPEAHPRDGDARADQGPDNRVALLADDNAPSHRSPLRRRTLHDHTAVSEHTPHWPVLGEPDRERWPSGPTVVTASVVNGPWEVRIVEVAEDGHRVRIGGHALADHRPPSAHRRPGTLSLVRDDGLTSALTLLLDGDPAALTAHHTTGRNAFGPHSATPVYESTGRRHAVGVFLGAHGADTPPVPPRLRLAADSATVHWPNGHTDTLRWHPPAPAQAAGPTPGDVP</sequence>
<evidence type="ECO:0000313" key="4">
    <source>
        <dbReference type="Proteomes" id="UP000314251"/>
    </source>
</evidence>
<feature type="region of interest" description="Disordered" evidence="1">
    <location>
        <begin position="626"/>
        <end position="651"/>
    </location>
</feature>
<dbReference type="AlphaFoldDB" id="A0A5N6AB64"/>
<name>A0A5N6AB64_9ACTN</name>
<evidence type="ECO:0000256" key="1">
    <source>
        <dbReference type="SAM" id="MobiDB-lite"/>
    </source>
</evidence>